<sequence>AEAVLNMGGTKQLASTLIEEYIHLRHGWKDMTRELQNFLFDKLVSVGEELVGEPL</sequence>
<name>A0AB73I7C5_9BURK</name>
<dbReference type="AlphaFoldDB" id="A0AB73I7C5"/>
<evidence type="ECO:0000313" key="2">
    <source>
        <dbReference type="Proteomes" id="UP001229486"/>
    </source>
</evidence>
<accession>A0AB73I7C5</accession>
<dbReference type="Proteomes" id="UP001229486">
    <property type="component" value="Unassembled WGS sequence"/>
</dbReference>
<organism evidence="1 2">
    <name type="scientific">Paraburkholderia caledonica</name>
    <dbReference type="NCBI Taxonomy" id="134536"/>
    <lineage>
        <taxon>Bacteria</taxon>
        <taxon>Pseudomonadati</taxon>
        <taxon>Pseudomonadota</taxon>
        <taxon>Betaproteobacteria</taxon>
        <taxon>Burkholderiales</taxon>
        <taxon>Burkholderiaceae</taxon>
        <taxon>Paraburkholderia</taxon>
    </lineage>
</organism>
<protein>
    <recommendedName>
        <fullName evidence="3">IS256 family transposase</fullName>
    </recommendedName>
</protein>
<reference evidence="1" key="1">
    <citation type="submission" date="2023-07" db="EMBL/GenBank/DDBJ databases">
        <title>Sorghum-associated microbial communities from plants grown in Nebraska, USA.</title>
        <authorList>
            <person name="Schachtman D."/>
        </authorList>
    </citation>
    <scope>NUCLEOTIDE SEQUENCE</scope>
    <source>
        <strain evidence="1">DS1061</strain>
    </source>
</reference>
<comment type="caution">
    <text evidence="1">The sequence shown here is derived from an EMBL/GenBank/DDBJ whole genome shotgun (WGS) entry which is preliminary data.</text>
</comment>
<feature type="non-terminal residue" evidence="1">
    <location>
        <position position="1"/>
    </location>
</feature>
<evidence type="ECO:0000313" key="1">
    <source>
        <dbReference type="EMBL" id="MDP9645853.1"/>
    </source>
</evidence>
<proteinExistence type="predicted"/>
<dbReference type="EMBL" id="JAURTK010000002">
    <property type="protein sequence ID" value="MDP9645853.1"/>
    <property type="molecule type" value="Genomic_DNA"/>
</dbReference>
<gene>
    <name evidence="1" type="ORF">J2793_001286</name>
</gene>
<evidence type="ECO:0008006" key="3">
    <source>
        <dbReference type="Google" id="ProtNLM"/>
    </source>
</evidence>